<name>A0A1G9E8I1_9RHOB</name>
<dbReference type="OrthoDB" id="8074224at2"/>
<dbReference type="Proteomes" id="UP000199328">
    <property type="component" value="Unassembled WGS sequence"/>
</dbReference>
<dbReference type="EMBL" id="FNFV01000004">
    <property type="protein sequence ID" value="SDK72346.1"/>
    <property type="molecule type" value="Genomic_DNA"/>
</dbReference>
<evidence type="ECO:0000256" key="2">
    <source>
        <dbReference type="SAM" id="Phobius"/>
    </source>
</evidence>
<organism evidence="3 4">
    <name type="scientific">Meinhardsimonia xiamenensis</name>
    <dbReference type="NCBI Taxonomy" id="990712"/>
    <lineage>
        <taxon>Bacteria</taxon>
        <taxon>Pseudomonadati</taxon>
        <taxon>Pseudomonadota</taxon>
        <taxon>Alphaproteobacteria</taxon>
        <taxon>Rhodobacterales</taxon>
        <taxon>Paracoccaceae</taxon>
        <taxon>Meinhardsimonia</taxon>
    </lineage>
</organism>
<keyword evidence="2" id="KW-0472">Membrane</keyword>
<sequence>MSLSILFFAFLAIALPILALAGVAGATASRPWRAAALGLAATGLAAGYIAGAELMGRPKPVRLELIEAGSEEARLIASHYMEGKAIWLWLLLPGEEAPRAYALPWSREVAQALRRAEAEAEENGTGVRMRRPFQSERDDSAPMFHAPPRPPMPEKSTG</sequence>
<evidence type="ECO:0000313" key="3">
    <source>
        <dbReference type="EMBL" id="SDK72346.1"/>
    </source>
</evidence>
<protein>
    <recommendedName>
        <fullName evidence="5">Transmembrane protein</fullName>
    </recommendedName>
</protein>
<evidence type="ECO:0008006" key="5">
    <source>
        <dbReference type="Google" id="ProtNLM"/>
    </source>
</evidence>
<dbReference type="STRING" id="990712.SAMN05216257_104193"/>
<reference evidence="4" key="1">
    <citation type="submission" date="2016-10" db="EMBL/GenBank/DDBJ databases">
        <authorList>
            <person name="Varghese N."/>
            <person name="Submissions S."/>
        </authorList>
    </citation>
    <scope>NUCLEOTIDE SEQUENCE [LARGE SCALE GENOMIC DNA]</scope>
    <source>
        <strain evidence="4">CGMCC 1.10789</strain>
    </source>
</reference>
<evidence type="ECO:0000256" key="1">
    <source>
        <dbReference type="SAM" id="MobiDB-lite"/>
    </source>
</evidence>
<feature type="region of interest" description="Disordered" evidence="1">
    <location>
        <begin position="117"/>
        <end position="158"/>
    </location>
</feature>
<keyword evidence="4" id="KW-1185">Reference proteome</keyword>
<evidence type="ECO:0000313" key="4">
    <source>
        <dbReference type="Proteomes" id="UP000199328"/>
    </source>
</evidence>
<keyword evidence="2" id="KW-0812">Transmembrane</keyword>
<accession>A0A1G9E8I1</accession>
<keyword evidence="2" id="KW-1133">Transmembrane helix</keyword>
<dbReference type="AlphaFoldDB" id="A0A1G9E8I1"/>
<dbReference type="RefSeq" id="WP_092500410.1">
    <property type="nucleotide sequence ID" value="NZ_FNFV01000004.1"/>
</dbReference>
<proteinExistence type="predicted"/>
<feature type="transmembrane region" description="Helical" evidence="2">
    <location>
        <begin position="35"/>
        <end position="55"/>
    </location>
</feature>
<gene>
    <name evidence="3" type="ORF">SAMN05216257_104193</name>
</gene>
<feature type="compositionally biased region" description="Pro residues" evidence="1">
    <location>
        <begin position="145"/>
        <end position="158"/>
    </location>
</feature>